<sequence length="152" mass="17217">MPVRGLESTDIAECRGFHATPTDDCARLCSVPRLRVTSLYARNTIKPCLWSEEFVCQPVFTVDEEDEQRRLGRSVTMWVKMPVRGLESTDIAECRGFHAMPTDDCARLCSVPRLRVTSLYARNTIKPCLWSEELVCQPVFTPTLCSKILSTT</sequence>
<gene>
    <name evidence="1" type="ORF">NDU88_002251</name>
</gene>
<dbReference type="EMBL" id="JANPWB010000003">
    <property type="protein sequence ID" value="KAJ1198410.1"/>
    <property type="molecule type" value="Genomic_DNA"/>
</dbReference>
<proteinExistence type="predicted"/>
<organism evidence="1 2">
    <name type="scientific">Pleurodeles waltl</name>
    <name type="common">Iberian ribbed newt</name>
    <dbReference type="NCBI Taxonomy" id="8319"/>
    <lineage>
        <taxon>Eukaryota</taxon>
        <taxon>Metazoa</taxon>
        <taxon>Chordata</taxon>
        <taxon>Craniata</taxon>
        <taxon>Vertebrata</taxon>
        <taxon>Euteleostomi</taxon>
        <taxon>Amphibia</taxon>
        <taxon>Batrachia</taxon>
        <taxon>Caudata</taxon>
        <taxon>Salamandroidea</taxon>
        <taxon>Salamandridae</taxon>
        <taxon>Pleurodelinae</taxon>
        <taxon>Pleurodeles</taxon>
    </lineage>
</organism>
<dbReference type="Proteomes" id="UP001066276">
    <property type="component" value="Chromosome 2_1"/>
</dbReference>
<protein>
    <submittedName>
        <fullName evidence="1">Uncharacterized protein</fullName>
    </submittedName>
</protein>
<comment type="caution">
    <text evidence="1">The sequence shown here is derived from an EMBL/GenBank/DDBJ whole genome shotgun (WGS) entry which is preliminary data.</text>
</comment>
<keyword evidence="2" id="KW-1185">Reference proteome</keyword>
<reference evidence="1" key="1">
    <citation type="journal article" date="2022" name="bioRxiv">
        <title>Sequencing and chromosome-scale assembly of the giantPleurodeles waltlgenome.</title>
        <authorList>
            <person name="Brown T."/>
            <person name="Elewa A."/>
            <person name="Iarovenko S."/>
            <person name="Subramanian E."/>
            <person name="Araus A.J."/>
            <person name="Petzold A."/>
            <person name="Susuki M."/>
            <person name="Suzuki K.-i.T."/>
            <person name="Hayashi T."/>
            <person name="Toyoda A."/>
            <person name="Oliveira C."/>
            <person name="Osipova E."/>
            <person name="Leigh N.D."/>
            <person name="Simon A."/>
            <person name="Yun M.H."/>
        </authorList>
    </citation>
    <scope>NUCLEOTIDE SEQUENCE</scope>
    <source>
        <strain evidence="1">20211129_DDA</strain>
        <tissue evidence="1">Liver</tissue>
    </source>
</reference>
<accession>A0AAV7VA20</accession>
<evidence type="ECO:0000313" key="2">
    <source>
        <dbReference type="Proteomes" id="UP001066276"/>
    </source>
</evidence>
<evidence type="ECO:0000313" key="1">
    <source>
        <dbReference type="EMBL" id="KAJ1198410.1"/>
    </source>
</evidence>
<name>A0AAV7VA20_PLEWA</name>
<dbReference type="AlphaFoldDB" id="A0AAV7VA20"/>